<dbReference type="RefSeq" id="WP_343762899.1">
    <property type="nucleotide sequence ID" value="NZ_BAAACG010000013.1"/>
</dbReference>
<keyword evidence="1 6" id="KW-0813">Transport</keyword>
<keyword evidence="6 7" id="KW-0472">Membrane</keyword>
<sequence>MANEKNETLKLGLKLLLVTAVAGLILGGAFLVTKDPIAKQVAKTNSEAMKEVLPKADSFEIMDGKSKGNVTEVNEGKKSSDVSGYAIKVLTKGYGGQIEMMVGVSKEGEVKGIKILSHSETPGLGANAPQPKFSGQFKGKPTDKKLEVVKTAPANKSEVQAITGATITSRAVTKGVNEAVDYYKAELKGGQN</sequence>
<keyword evidence="10" id="KW-1185">Reference proteome</keyword>
<feature type="domain" description="FMN-binding" evidence="8">
    <location>
        <begin position="93"/>
        <end position="183"/>
    </location>
</feature>
<feature type="transmembrane region" description="Helical" evidence="7">
    <location>
        <begin position="12"/>
        <end position="32"/>
    </location>
</feature>
<name>A0ABN1JQZ5_9CLOT</name>
<dbReference type="Proteomes" id="UP001501510">
    <property type="component" value="Unassembled WGS sequence"/>
</dbReference>
<keyword evidence="5 6" id="KW-0249">Electron transport</keyword>
<comment type="cofactor">
    <cofactor evidence="6">
        <name>FMN</name>
        <dbReference type="ChEBI" id="CHEBI:58210"/>
    </cofactor>
</comment>
<proteinExistence type="inferred from homology"/>
<evidence type="ECO:0000256" key="2">
    <source>
        <dbReference type="ARBA" id="ARBA00022553"/>
    </source>
</evidence>
<dbReference type="PANTHER" id="PTHR36118">
    <property type="entry name" value="ION-TRANSLOCATING OXIDOREDUCTASE COMPLEX SUBUNIT G"/>
    <property type="match status" value="1"/>
</dbReference>
<gene>
    <name evidence="6" type="primary">rnfG</name>
    <name evidence="9" type="ORF">GCM10008906_30610</name>
</gene>
<keyword evidence="3 6" id="KW-0285">Flavoprotein</keyword>
<dbReference type="HAMAP" id="MF_00479">
    <property type="entry name" value="RsxG_RnfG"/>
    <property type="match status" value="1"/>
</dbReference>
<feature type="modified residue" description="FMN phosphoryl threonine" evidence="6">
    <location>
        <position position="166"/>
    </location>
</feature>
<protein>
    <recommendedName>
        <fullName evidence="6">Ion-translocating oxidoreductase complex subunit G</fullName>
        <ecNumber evidence="6">7.-.-.-</ecNumber>
    </recommendedName>
    <alternativeName>
        <fullName evidence="6">Rnf electron transport complex subunit G</fullName>
    </alternativeName>
</protein>
<accession>A0ABN1JQZ5</accession>
<comment type="caution">
    <text evidence="9">The sequence shown here is derived from an EMBL/GenBank/DDBJ whole genome shotgun (WGS) entry which is preliminary data.</text>
</comment>
<reference evidence="9 10" key="1">
    <citation type="journal article" date="2019" name="Int. J. Syst. Evol. Microbiol.">
        <title>The Global Catalogue of Microorganisms (GCM) 10K type strain sequencing project: providing services to taxonomists for standard genome sequencing and annotation.</title>
        <authorList>
            <consortium name="The Broad Institute Genomics Platform"/>
            <consortium name="The Broad Institute Genome Sequencing Center for Infectious Disease"/>
            <person name="Wu L."/>
            <person name="Ma J."/>
        </authorList>
    </citation>
    <scope>NUCLEOTIDE SEQUENCE [LARGE SCALE GENOMIC DNA]</scope>
    <source>
        <strain evidence="9 10">JCM 1407</strain>
    </source>
</reference>
<keyword evidence="6" id="KW-1278">Translocase</keyword>
<comment type="subunit">
    <text evidence="6">The complex is composed of six subunits: RnfA, RnfB, RnfC, RnfD, RnfE and RnfG.</text>
</comment>
<evidence type="ECO:0000256" key="6">
    <source>
        <dbReference type="HAMAP-Rule" id="MF_00479"/>
    </source>
</evidence>
<evidence type="ECO:0000259" key="8">
    <source>
        <dbReference type="SMART" id="SM00900"/>
    </source>
</evidence>
<keyword evidence="4 6" id="KW-0288">FMN</keyword>
<dbReference type="Pfam" id="PF04205">
    <property type="entry name" value="FMN_bind"/>
    <property type="match status" value="1"/>
</dbReference>
<keyword evidence="6 7" id="KW-0812">Transmembrane</keyword>
<evidence type="ECO:0000256" key="3">
    <source>
        <dbReference type="ARBA" id="ARBA00022630"/>
    </source>
</evidence>
<evidence type="ECO:0000256" key="4">
    <source>
        <dbReference type="ARBA" id="ARBA00022643"/>
    </source>
</evidence>
<dbReference type="InterPro" id="IPR010209">
    <property type="entry name" value="Ion_transpt_RnfG/RsxG"/>
</dbReference>
<evidence type="ECO:0000256" key="1">
    <source>
        <dbReference type="ARBA" id="ARBA00022448"/>
    </source>
</evidence>
<dbReference type="InterPro" id="IPR007329">
    <property type="entry name" value="FMN-bd"/>
</dbReference>
<dbReference type="NCBIfam" id="TIGR01947">
    <property type="entry name" value="rnfG"/>
    <property type="match status" value="1"/>
</dbReference>
<evidence type="ECO:0000256" key="5">
    <source>
        <dbReference type="ARBA" id="ARBA00022982"/>
    </source>
</evidence>
<organism evidence="9 10">
    <name type="scientific">Clostridium oceanicum</name>
    <dbReference type="NCBI Taxonomy" id="1543"/>
    <lineage>
        <taxon>Bacteria</taxon>
        <taxon>Bacillati</taxon>
        <taxon>Bacillota</taxon>
        <taxon>Clostridia</taxon>
        <taxon>Eubacteriales</taxon>
        <taxon>Clostridiaceae</taxon>
        <taxon>Clostridium</taxon>
    </lineage>
</organism>
<dbReference type="EC" id="7.-.-.-" evidence="6"/>
<comment type="similarity">
    <text evidence="6">Belongs to the RnfG family.</text>
</comment>
<dbReference type="EMBL" id="BAAACG010000013">
    <property type="protein sequence ID" value="GAA0744949.1"/>
    <property type="molecule type" value="Genomic_DNA"/>
</dbReference>
<dbReference type="PIRSF" id="PIRSF006091">
    <property type="entry name" value="E_trnsport_RnfG"/>
    <property type="match status" value="1"/>
</dbReference>
<comment type="subcellular location">
    <subcellularLocation>
        <location evidence="6">Cell membrane</location>
        <topology evidence="6">Single-pass membrane protein</topology>
    </subcellularLocation>
</comment>
<dbReference type="SMART" id="SM00900">
    <property type="entry name" value="FMN_bind"/>
    <property type="match status" value="1"/>
</dbReference>
<evidence type="ECO:0000313" key="10">
    <source>
        <dbReference type="Proteomes" id="UP001501510"/>
    </source>
</evidence>
<evidence type="ECO:0000313" key="9">
    <source>
        <dbReference type="EMBL" id="GAA0744949.1"/>
    </source>
</evidence>
<comment type="function">
    <text evidence="6">Part of a membrane-bound complex that couples electron transfer with translocation of ions across the membrane.</text>
</comment>
<keyword evidence="6 7" id="KW-1133">Transmembrane helix</keyword>
<keyword evidence="2 6" id="KW-0597">Phosphoprotein</keyword>
<evidence type="ECO:0000256" key="7">
    <source>
        <dbReference type="SAM" id="Phobius"/>
    </source>
</evidence>
<keyword evidence="6" id="KW-1003">Cell membrane</keyword>
<dbReference type="PANTHER" id="PTHR36118:SF1">
    <property type="entry name" value="ION-TRANSLOCATING OXIDOREDUCTASE COMPLEX SUBUNIT G"/>
    <property type="match status" value="1"/>
</dbReference>